<feature type="transmembrane region" description="Helical" evidence="12">
    <location>
        <begin position="58"/>
        <end position="78"/>
    </location>
</feature>
<feature type="transmembrane region" description="Helical" evidence="12">
    <location>
        <begin position="343"/>
        <end position="362"/>
    </location>
</feature>
<dbReference type="OrthoDB" id="9776710at2"/>
<evidence type="ECO:0000256" key="2">
    <source>
        <dbReference type="ARBA" id="ARBA00007543"/>
    </source>
</evidence>
<dbReference type="GeneID" id="78342164"/>
<organism evidence="13 14">
    <name type="scientific">Alistipes communis</name>
    <dbReference type="NCBI Taxonomy" id="2585118"/>
    <lineage>
        <taxon>Bacteria</taxon>
        <taxon>Pseudomonadati</taxon>
        <taxon>Bacteroidota</taxon>
        <taxon>Bacteroidia</taxon>
        <taxon>Bacteroidales</taxon>
        <taxon>Rikenellaceae</taxon>
        <taxon>Alistipes</taxon>
    </lineage>
</organism>
<dbReference type="GO" id="GO:0070069">
    <property type="term" value="C:cytochrome complex"/>
    <property type="evidence" value="ECO:0007669"/>
    <property type="project" value="TreeGrafter"/>
</dbReference>
<evidence type="ECO:0000313" key="14">
    <source>
        <dbReference type="Proteomes" id="UP000318946"/>
    </source>
</evidence>
<evidence type="ECO:0000256" key="6">
    <source>
        <dbReference type="ARBA" id="ARBA00022692"/>
    </source>
</evidence>
<dbReference type="PANTHER" id="PTHR43141">
    <property type="entry name" value="CYTOCHROME BD2 SUBUNIT II"/>
    <property type="match status" value="1"/>
</dbReference>
<evidence type="ECO:0000256" key="9">
    <source>
        <dbReference type="ARBA" id="ARBA00022989"/>
    </source>
</evidence>
<dbReference type="GO" id="GO:0016682">
    <property type="term" value="F:oxidoreductase activity, acting on diphenols and related substances as donors, oxygen as acceptor"/>
    <property type="evidence" value="ECO:0007669"/>
    <property type="project" value="TreeGrafter"/>
</dbReference>
<dbReference type="GO" id="GO:0019646">
    <property type="term" value="P:aerobic electron transport chain"/>
    <property type="evidence" value="ECO:0007669"/>
    <property type="project" value="TreeGrafter"/>
</dbReference>
<evidence type="ECO:0000256" key="5">
    <source>
        <dbReference type="ARBA" id="ARBA00022617"/>
    </source>
</evidence>
<comment type="subcellular location">
    <subcellularLocation>
        <location evidence="1">Cell membrane</location>
        <topology evidence="1">Multi-pass membrane protein</topology>
    </subcellularLocation>
</comment>
<keyword evidence="9 12" id="KW-1133">Transmembrane helix</keyword>
<protein>
    <submittedName>
        <fullName evidence="13">Cytochrome D ubiquinol oxidase subunit II</fullName>
    </submittedName>
</protein>
<gene>
    <name evidence="13" type="ORF">A5CBH24_14440</name>
</gene>
<keyword evidence="10" id="KW-0408">Iron</keyword>
<evidence type="ECO:0000256" key="10">
    <source>
        <dbReference type="ARBA" id="ARBA00023004"/>
    </source>
</evidence>
<feature type="transmembrane region" description="Helical" evidence="12">
    <location>
        <begin position="117"/>
        <end position="141"/>
    </location>
</feature>
<evidence type="ECO:0000256" key="12">
    <source>
        <dbReference type="SAM" id="Phobius"/>
    </source>
</evidence>
<reference evidence="14" key="1">
    <citation type="submission" date="2019-06" db="EMBL/GenBank/DDBJ databases">
        <title>Alistipes onderdonkii subsp. vulgaris subsp. nov., Alistipes dispar sp. nov. and Alistipes communis sp. nov., isolated from human faeces, and creation of Alistipes onderdonkii subsp. onderdonkii subsp. nov.</title>
        <authorList>
            <person name="Sakamoto M."/>
            <person name="Ikeyama N."/>
            <person name="Ogata Y."/>
            <person name="Suda W."/>
            <person name="Iino T."/>
            <person name="Hattori M."/>
            <person name="Ohkuma M."/>
        </authorList>
    </citation>
    <scope>NUCLEOTIDE SEQUENCE [LARGE SCALE GENOMIC DNA]</scope>
    <source>
        <strain evidence="14">5CBH24</strain>
    </source>
</reference>
<evidence type="ECO:0000256" key="3">
    <source>
        <dbReference type="ARBA" id="ARBA00022448"/>
    </source>
</evidence>
<dbReference type="PANTHER" id="PTHR43141:SF5">
    <property type="entry name" value="CYTOCHROME BD-I UBIQUINOL OXIDASE SUBUNIT 2"/>
    <property type="match status" value="1"/>
</dbReference>
<accession>A0A4Y1WSS0</accession>
<keyword evidence="11 12" id="KW-0472">Membrane</keyword>
<evidence type="ECO:0000256" key="4">
    <source>
        <dbReference type="ARBA" id="ARBA00022475"/>
    </source>
</evidence>
<keyword evidence="14" id="KW-1185">Reference proteome</keyword>
<feature type="transmembrane region" description="Helical" evidence="12">
    <location>
        <begin position="215"/>
        <end position="236"/>
    </location>
</feature>
<keyword evidence="3" id="KW-0813">Transport</keyword>
<feature type="transmembrane region" description="Helical" evidence="12">
    <location>
        <begin position="293"/>
        <end position="313"/>
    </location>
</feature>
<dbReference type="GO" id="GO:0046872">
    <property type="term" value="F:metal ion binding"/>
    <property type="evidence" value="ECO:0007669"/>
    <property type="project" value="UniProtKB-KW"/>
</dbReference>
<sequence length="381" mass="42179">MDTLLFLQHYWWFLISLLGALLVFLLFVQGGQGLLYTMGRTEAERDLVVNALGRKWEFTFTTLVTFGGAFFASFPLFYSTSFGGAFYVWMAILLVFVVQAVSYEYRRKPSNVLGQRTYEAFLVLNGVAGPLLLGVAVGTFFTGAEFTVNRMNMAAVGGDTAISQWATPWHGLEALTDARNLLLGVAVFALSRVLAFHFFLNNLDDETLRLRARRLSCGYSLLFLAAFLAFFGWLLCSDGRAIDPASGTVSIEPYKYLHNLLAMPAVAIVLLAGVAAVLWGLWSGGRNGSRRAIWFSGAGTILTVLALLLLAGWNDTCYYPSLTDMQSSLAITNSSSSLFTLKVMSVVSLLIPFVAAYIWYAWRALTRPISEREVEEAEHKY</sequence>
<evidence type="ECO:0000313" key="13">
    <source>
        <dbReference type="EMBL" id="BBL04131.1"/>
    </source>
</evidence>
<proteinExistence type="inferred from homology"/>
<keyword evidence="8" id="KW-0249">Electron transport</keyword>
<dbReference type="GO" id="GO:0009055">
    <property type="term" value="F:electron transfer activity"/>
    <property type="evidence" value="ECO:0007669"/>
    <property type="project" value="TreeGrafter"/>
</dbReference>
<dbReference type="RefSeq" id="WP_141412661.1">
    <property type="nucleotide sequence ID" value="NZ_AP019735.1"/>
</dbReference>
<dbReference type="Proteomes" id="UP000318946">
    <property type="component" value="Chromosome"/>
</dbReference>
<feature type="transmembrane region" description="Helical" evidence="12">
    <location>
        <begin position="181"/>
        <end position="203"/>
    </location>
</feature>
<feature type="transmembrane region" description="Helical" evidence="12">
    <location>
        <begin position="12"/>
        <end position="37"/>
    </location>
</feature>
<keyword evidence="7" id="KW-0479">Metal-binding</keyword>
<dbReference type="InterPro" id="IPR003317">
    <property type="entry name" value="Cyt-d_oxidase_su2"/>
</dbReference>
<dbReference type="EMBL" id="AP019735">
    <property type="protein sequence ID" value="BBL04131.1"/>
    <property type="molecule type" value="Genomic_DNA"/>
</dbReference>
<comment type="similarity">
    <text evidence="2">Belongs to the cytochrome ubiquinol oxidase subunit 2 family.</text>
</comment>
<evidence type="ECO:0000256" key="11">
    <source>
        <dbReference type="ARBA" id="ARBA00023136"/>
    </source>
</evidence>
<keyword evidence="6 12" id="KW-0812">Transmembrane</keyword>
<name>A0A4Y1WSS0_9BACT</name>
<evidence type="ECO:0000256" key="1">
    <source>
        <dbReference type="ARBA" id="ARBA00004651"/>
    </source>
</evidence>
<feature type="transmembrane region" description="Helical" evidence="12">
    <location>
        <begin position="84"/>
        <end position="105"/>
    </location>
</feature>
<keyword evidence="5" id="KW-0349">Heme</keyword>
<feature type="transmembrane region" description="Helical" evidence="12">
    <location>
        <begin position="256"/>
        <end position="281"/>
    </location>
</feature>
<dbReference type="GO" id="GO:0005886">
    <property type="term" value="C:plasma membrane"/>
    <property type="evidence" value="ECO:0007669"/>
    <property type="project" value="UniProtKB-SubCell"/>
</dbReference>
<evidence type="ECO:0000256" key="7">
    <source>
        <dbReference type="ARBA" id="ARBA00022723"/>
    </source>
</evidence>
<evidence type="ECO:0000256" key="8">
    <source>
        <dbReference type="ARBA" id="ARBA00022982"/>
    </source>
</evidence>
<keyword evidence="4" id="KW-1003">Cell membrane</keyword>
<dbReference type="Pfam" id="PF02322">
    <property type="entry name" value="Cyt_bd_oxida_II"/>
    <property type="match status" value="1"/>
</dbReference>
<dbReference type="AlphaFoldDB" id="A0A4Y1WSS0"/>
<dbReference type="KEGG" id="acou:A5CBH24_14440"/>